<dbReference type="Proteomes" id="UP000665561">
    <property type="component" value="Unassembled WGS sequence"/>
</dbReference>
<dbReference type="InterPro" id="IPR002575">
    <property type="entry name" value="Aminoglycoside_PTrfase"/>
</dbReference>
<protein>
    <submittedName>
        <fullName evidence="2">Phosphotransferase</fullName>
    </submittedName>
</protein>
<gene>
    <name evidence="2" type="ORF">GT019_11915</name>
</gene>
<proteinExistence type="predicted"/>
<reference evidence="2 3" key="1">
    <citation type="submission" date="2020-01" db="EMBL/GenBank/DDBJ databases">
        <title>Paenibacillus soybeanensis sp. nov. isolated from the nodules of soybean (Glycine max(L.) Merr).</title>
        <authorList>
            <person name="Wang H."/>
        </authorList>
    </citation>
    <scope>NUCLEOTIDE SEQUENCE [LARGE SCALE GENOMIC DNA]</scope>
    <source>
        <strain evidence="2 3">T1</strain>
    </source>
</reference>
<dbReference type="Pfam" id="PF01636">
    <property type="entry name" value="APH"/>
    <property type="match status" value="1"/>
</dbReference>
<dbReference type="Gene3D" id="3.90.1200.10">
    <property type="match status" value="1"/>
</dbReference>
<accession>A0ABW9XPL8</accession>
<keyword evidence="3" id="KW-1185">Reference proteome</keyword>
<dbReference type="EMBL" id="JAAAMV010000007">
    <property type="protein sequence ID" value="NBD24579.1"/>
    <property type="molecule type" value="Genomic_DNA"/>
</dbReference>
<sequence length="297" mass="34362">MSDHSSIHFPSEEVLEHFGSQVITSLGGRINQHWLVKCRGESLVLRLWSKDADDIEYEVRLLKSIAALGYPVAPVIEGPIVLGGKVWSLFPYLQGDPPSIDDPIAEQRARGRLLAQFHADLSKLDGFGQRKHWRRCEEILDDPTIDRLLTENERERSDEVRILRWHLNRARERVKGLQLRNKSGIVIHGDFTPWNLRFQEGKLSGILDFELAHWDHRIGDFALSWRGKYDEVVYGYHEVSPLDPEEWELLTPLWWAGLIESACKHMAEGTQDDGWIIKKLMQRSPLMGKTFYPGYPY</sequence>
<dbReference type="RefSeq" id="WP_161743372.1">
    <property type="nucleotide sequence ID" value="NZ_JAAAMV010000007.1"/>
</dbReference>
<evidence type="ECO:0000313" key="2">
    <source>
        <dbReference type="EMBL" id="NBD24579.1"/>
    </source>
</evidence>
<feature type="domain" description="Aminoglycoside phosphotransferase" evidence="1">
    <location>
        <begin position="27"/>
        <end position="226"/>
    </location>
</feature>
<dbReference type="PANTHER" id="PTHR21310">
    <property type="entry name" value="AMINOGLYCOSIDE PHOSPHOTRANSFERASE-RELATED-RELATED"/>
    <property type="match status" value="1"/>
</dbReference>
<dbReference type="Gene3D" id="3.30.200.20">
    <property type="entry name" value="Phosphorylase Kinase, domain 1"/>
    <property type="match status" value="1"/>
</dbReference>
<name>A0ABW9XPL8_9BACL</name>
<organism evidence="2 3">
    <name type="scientific">Paenibacillus glycinis</name>
    <dbReference type="NCBI Taxonomy" id="2697035"/>
    <lineage>
        <taxon>Bacteria</taxon>
        <taxon>Bacillati</taxon>
        <taxon>Bacillota</taxon>
        <taxon>Bacilli</taxon>
        <taxon>Bacillales</taxon>
        <taxon>Paenibacillaceae</taxon>
        <taxon>Paenibacillus</taxon>
    </lineage>
</organism>
<comment type="caution">
    <text evidence="2">The sequence shown here is derived from an EMBL/GenBank/DDBJ whole genome shotgun (WGS) entry which is preliminary data.</text>
</comment>
<evidence type="ECO:0000259" key="1">
    <source>
        <dbReference type="Pfam" id="PF01636"/>
    </source>
</evidence>
<dbReference type="SUPFAM" id="SSF56112">
    <property type="entry name" value="Protein kinase-like (PK-like)"/>
    <property type="match status" value="1"/>
</dbReference>
<dbReference type="InterPro" id="IPR011009">
    <property type="entry name" value="Kinase-like_dom_sf"/>
</dbReference>
<evidence type="ECO:0000313" key="3">
    <source>
        <dbReference type="Proteomes" id="UP000665561"/>
    </source>
</evidence>
<dbReference type="InterPro" id="IPR051678">
    <property type="entry name" value="AGP_Transferase"/>
</dbReference>